<evidence type="ECO:0000256" key="1">
    <source>
        <dbReference type="ARBA" id="ARBA00004370"/>
    </source>
</evidence>
<dbReference type="Gene3D" id="3.40.50.1240">
    <property type="entry name" value="Phosphoglycerate mutase-like"/>
    <property type="match status" value="1"/>
</dbReference>
<sequence>MAGVALPASRPLPSAMPTARLPLRLAVPALLLALTLAACGGGGGGSLAPGPSSGAYATKTAYQPRQSVDSYEAPPPGFSKVYAELVARHGSRGLSSLKYDDAVLNLWARAQADGALTPLGRQLGPDVEKIMRANFLLGWGVDGIGTPGYGNLTQVGIAEHRQLAARLVQRDAGLFGGQSFQGRPRQVEVLHSGQDRAVDSSQFFAASLAAAAPAVAGAIVPGVVDRYQLYPHKLSATGDAVPDGSAVHAAVLAASLDYQRYAAGKDAAGYGAEAAARVAAARAAPDVRAHARAVLERLFTAAFIDRLDAGSYSFSNNGTHTFASADGRFTSTLTGDGKTKIQGIVDAAALLYELYIIAPGMRQETGGVDFSAYMPAEHAPTFAYLQDIDDFYGKGPAATEYGGVTTRFTQGLLQDFFDEVGRIAQGRMERVARLRFTHAEVMIPFTARLGLRNASTPVPRAQTYAYAGNPWRGEDVSPMTTNVQWDVVRDAGGMVLVKMLFNEQEVDFPAACEGARHAGGSRYYEYGGLRRCYGL</sequence>
<dbReference type="Proteomes" id="UP000199317">
    <property type="component" value="Unassembled WGS sequence"/>
</dbReference>
<evidence type="ECO:0000256" key="2">
    <source>
        <dbReference type="ARBA" id="ARBA00022729"/>
    </source>
</evidence>
<dbReference type="AlphaFoldDB" id="A0A1H0VNV4"/>
<dbReference type="InterPro" id="IPR029033">
    <property type="entry name" value="His_PPase_superfam"/>
</dbReference>
<comment type="subcellular location">
    <subcellularLocation>
        <location evidence="1">Membrane</location>
    </subcellularLocation>
</comment>
<evidence type="ECO:0000313" key="5">
    <source>
        <dbReference type="Proteomes" id="UP000199317"/>
    </source>
</evidence>
<dbReference type="PANTHER" id="PTHR20963">
    <property type="entry name" value="MULTIPLE INOSITOL POLYPHOSPHATE PHOSPHATASE-RELATED"/>
    <property type="match status" value="1"/>
</dbReference>
<organism evidence="4 5">
    <name type="scientific">Paracidovorax cattleyae</name>
    <dbReference type="NCBI Taxonomy" id="80868"/>
    <lineage>
        <taxon>Bacteria</taxon>
        <taxon>Pseudomonadati</taxon>
        <taxon>Pseudomonadota</taxon>
        <taxon>Betaproteobacteria</taxon>
        <taxon>Burkholderiales</taxon>
        <taxon>Comamonadaceae</taxon>
        <taxon>Paracidovorax</taxon>
    </lineage>
</organism>
<proteinExistence type="predicted"/>
<dbReference type="PANTHER" id="PTHR20963:SF8">
    <property type="entry name" value="MULTIPLE INOSITOL POLYPHOSPHATE PHOSPHATASE 1"/>
    <property type="match status" value="1"/>
</dbReference>
<dbReference type="EMBL" id="FNJL01000027">
    <property type="protein sequence ID" value="SDP79951.1"/>
    <property type="molecule type" value="Genomic_DNA"/>
</dbReference>
<gene>
    <name evidence="4" type="ORF">SAMN04489708_12755</name>
</gene>
<keyword evidence="3" id="KW-0472">Membrane</keyword>
<reference evidence="5" key="1">
    <citation type="submission" date="2016-10" db="EMBL/GenBank/DDBJ databases">
        <authorList>
            <person name="Varghese N."/>
            <person name="Submissions S."/>
        </authorList>
    </citation>
    <scope>NUCLEOTIDE SEQUENCE [LARGE SCALE GENOMIC DNA]</scope>
    <source>
        <strain evidence="5">DSM 17101</strain>
    </source>
</reference>
<keyword evidence="2" id="KW-0732">Signal</keyword>
<name>A0A1H0VNV4_9BURK</name>
<keyword evidence="5" id="KW-1185">Reference proteome</keyword>
<evidence type="ECO:0008006" key="6">
    <source>
        <dbReference type="Google" id="ProtNLM"/>
    </source>
</evidence>
<evidence type="ECO:0000256" key="3">
    <source>
        <dbReference type="ARBA" id="ARBA00023136"/>
    </source>
</evidence>
<accession>A0A1H0VNV4</accession>
<dbReference type="SUPFAM" id="SSF53254">
    <property type="entry name" value="Phosphoglycerate mutase-like"/>
    <property type="match status" value="1"/>
</dbReference>
<protein>
    <recommendedName>
        <fullName evidence="6">Histidine phosphatase superfamily (Branch 2)</fullName>
    </recommendedName>
</protein>
<dbReference type="GO" id="GO:0016020">
    <property type="term" value="C:membrane"/>
    <property type="evidence" value="ECO:0007669"/>
    <property type="project" value="UniProtKB-SubCell"/>
</dbReference>
<evidence type="ECO:0000313" key="4">
    <source>
        <dbReference type="EMBL" id="SDP79951.1"/>
    </source>
</evidence>